<comment type="caution">
    <text evidence="2">The sequence shown here is derived from an EMBL/GenBank/DDBJ whole genome shotgun (WGS) entry which is preliminary data.</text>
</comment>
<keyword evidence="3" id="KW-1185">Reference proteome</keyword>
<feature type="compositionally biased region" description="Basic and acidic residues" evidence="1">
    <location>
        <begin position="177"/>
        <end position="193"/>
    </location>
</feature>
<feature type="region of interest" description="Disordered" evidence="1">
    <location>
        <begin position="72"/>
        <end position="94"/>
    </location>
</feature>
<reference evidence="2" key="1">
    <citation type="submission" date="2023-03" db="EMBL/GenBank/DDBJ databases">
        <title>Massive genome expansion in bonnet fungi (Mycena s.s.) driven by repeated elements and novel gene families across ecological guilds.</title>
        <authorList>
            <consortium name="Lawrence Berkeley National Laboratory"/>
            <person name="Harder C.B."/>
            <person name="Miyauchi S."/>
            <person name="Viragh M."/>
            <person name="Kuo A."/>
            <person name="Thoen E."/>
            <person name="Andreopoulos B."/>
            <person name="Lu D."/>
            <person name="Skrede I."/>
            <person name="Drula E."/>
            <person name="Henrissat B."/>
            <person name="Morin E."/>
            <person name="Kohler A."/>
            <person name="Barry K."/>
            <person name="LaButti K."/>
            <person name="Morin E."/>
            <person name="Salamov A."/>
            <person name="Lipzen A."/>
            <person name="Mereny Z."/>
            <person name="Hegedus B."/>
            <person name="Baldrian P."/>
            <person name="Stursova M."/>
            <person name="Weitz H."/>
            <person name="Taylor A."/>
            <person name="Grigoriev I.V."/>
            <person name="Nagy L.G."/>
            <person name="Martin F."/>
            <person name="Kauserud H."/>
        </authorList>
    </citation>
    <scope>NUCLEOTIDE SEQUENCE</scope>
    <source>
        <strain evidence="2">CBHHK200</strain>
    </source>
</reference>
<feature type="compositionally biased region" description="Low complexity" evidence="1">
    <location>
        <begin position="166"/>
        <end position="176"/>
    </location>
</feature>
<organism evidence="2 3">
    <name type="scientific">Mycena alexandri</name>
    <dbReference type="NCBI Taxonomy" id="1745969"/>
    <lineage>
        <taxon>Eukaryota</taxon>
        <taxon>Fungi</taxon>
        <taxon>Dikarya</taxon>
        <taxon>Basidiomycota</taxon>
        <taxon>Agaricomycotina</taxon>
        <taxon>Agaricomycetes</taxon>
        <taxon>Agaricomycetidae</taxon>
        <taxon>Agaricales</taxon>
        <taxon>Marasmiineae</taxon>
        <taxon>Mycenaceae</taxon>
        <taxon>Mycena</taxon>
    </lineage>
</organism>
<protein>
    <submittedName>
        <fullName evidence="2">Uncharacterized protein</fullName>
    </submittedName>
</protein>
<proteinExistence type="predicted"/>
<name>A0AAD6T7N8_9AGAR</name>
<sequence>MLVGRAVHPVTAGDKKSESCRRWQKKKAEQRTLRPAMFLMLSTRRANKYTKSRAIVGRRVRLECLQGNSVSATGRKQSSLTRQPTMLEAEGDCPRPSTNYGGWWTLPLRRPPPSPPSSLPVTAAVVTAAVVTAAVVTADSVPSATAITGARCHQTAFPITSPVNNTSRTSHTATPAHHPDAPARRPDPRPRPY</sequence>
<feature type="region of interest" description="Disordered" evidence="1">
    <location>
        <begin position="158"/>
        <end position="193"/>
    </location>
</feature>
<feature type="compositionally biased region" description="Polar residues" evidence="1">
    <location>
        <begin position="72"/>
        <end position="84"/>
    </location>
</feature>
<evidence type="ECO:0000313" key="2">
    <source>
        <dbReference type="EMBL" id="KAJ7039303.1"/>
    </source>
</evidence>
<evidence type="ECO:0000256" key="1">
    <source>
        <dbReference type="SAM" id="MobiDB-lite"/>
    </source>
</evidence>
<feature type="compositionally biased region" description="Basic and acidic residues" evidence="1">
    <location>
        <begin position="13"/>
        <end position="22"/>
    </location>
</feature>
<accession>A0AAD6T7N8</accession>
<dbReference type="AlphaFoldDB" id="A0AAD6T7N8"/>
<dbReference type="Proteomes" id="UP001218188">
    <property type="component" value="Unassembled WGS sequence"/>
</dbReference>
<evidence type="ECO:0000313" key="3">
    <source>
        <dbReference type="Proteomes" id="UP001218188"/>
    </source>
</evidence>
<dbReference type="EMBL" id="JARJCM010000027">
    <property type="protein sequence ID" value="KAJ7039303.1"/>
    <property type="molecule type" value="Genomic_DNA"/>
</dbReference>
<gene>
    <name evidence="2" type="ORF">C8F04DRAFT_1318708</name>
</gene>
<feature type="region of interest" description="Disordered" evidence="1">
    <location>
        <begin position="1"/>
        <end position="22"/>
    </location>
</feature>